<organism evidence="2 3">
    <name type="scientific">Trichonephila inaurata madagascariensis</name>
    <dbReference type="NCBI Taxonomy" id="2747483"/>
    <lineage>
        <taxon>Eukaryota</taxon>
        <taxon>Metazoa</taxon>
        <taxon>Ecdysozoa</taxon>
        <taxon>Arthropoda</taxon>
        <taxon>Chelicerata</taxon>
        <taxon>Arachnida</taxon>
        <taxon>Araneae</taxon>
        <taxon>Araneomorphae</taxon>
        <taxon>Entelegynae</taxon>
        <taxon>Araneoidea</taxon>
        <taxon>Nephilidae</taxon>
        <taxon>Trichonephila</taxon>
        <taxon>Trichonephila inaurata</taxon>
    </lineage>
</organism>
<comment type="caution">
    <text evidence="2">The sequence shown here is derived from an EMBL/GenBank/DDBJ whole genome shotgun (WGS) entry which is preliminary data.</text>
</comment>
<sequence length="130" mass="14868">MEPSIRLHHGCKRMVKKQQNKNGRFMENASQFHASLSPTPFLLGKLDCGNRIRFAFCIFQLKTIRLFEILRLAFACGFRNPFPCLRGFLGRTSRHLGATREGSSPRWRRPSGSDFSPISDSSLIVQLEKI</sequence>
<name>A0A8X6YEA2_9ARAC</name>
<dbReference type="EMBL" id="BMAV01017523">
    <property type="protein sequence ID" value="GFY69270.1"/>
    <property type="molecule type" value="Genomic_DNA"/>
</dbReference>
<accession>A0A8X6YEA2</accession>
<evidence type="ECO:0000256" key="1">
    <source>
        <dbReference type="SAM" id="MobiDB-lite"/>
    </source>
</evidence>
<dbReference type="AlphaFoldDB" id="A0A8X6YEA2"/>
<evidence type="ECO:0000313" key="2">
    <source>
        <dbReference type="EMBL" id="GFY69270.1"/>
    </source>
</evidence>
<evidence type="ECO:0000313" key="3">
    <source>
        <dbReference type="Proteomes" id="UP000886998"/>
    </source>
</evidence>
<proteinExistence type="predicted"/>
<protein>
    <submittedName>
        <fullName evidence="2">Uncharacterized protein</fullName>
    </submittedName>
</protein>
<feature type="compositionally biased region" description="Low complexity" evidence="1">
    <location>
        <begin position="100"/>
        <end position="115"/>
    </location>
</feature>
<reference evidence="2" key="1">
    <citation type="submission" date="2020-08" db="EMBL/GenBank/DDBJ databases">
        <title>Multicomponent nature underlies the extraordinary mechanical properties of spider dragline silk.</title>
        <authorList>
            <person name="Kono N."/>
            <person name="Nakamura H."/>
            <person name="Mori M."/>
            <person name="Yoshida Y."/>
            <person name="Ohtoshi R."/>
            <person name="Malay A.D."/>
            <person name="Moran D.A.P."/>
            <person name="Tomita M."/>
            <person name="Numata K."/>
            <person name="Arakawa K."/>
        </authorList>
    </citation>
    <scope>NUCLEOTIDE SEQUENCE</scope>
</reference>
<gene>
    <name evidence="2" type="ORF">TNIN_377691</name>
</gene>
<feature type="region of interest" description="Disordered" evidence="1">
    <location>
        <begin position="96"/>
        <end position="115"/>
    </location>
</feature>
<keyword evidence="3" id="KW-1185">Reference proteome</keyword>
<dbReference type="Proteomes" id="UP000886998">
    <property type="component" value="Unassembled WGS sequence"/>
</dbReference>